<dbReference type="EMBL" id="LSRQ01001821">
    <property type="protein sequence ID" value="OAY76387.1"/>
    <property type="molecule type" value="Genomic_DNA"/>
</dbReference>
<gene>
    <name evidence="1" type="ORF">ACMD2_07561</name>
</gene>
<evidence type="ECO:0000313" key="2">
    <source>
        <dbReference type="Proteomes" id="UP000092600"/>
    </source>
</evidence>
<dbReference type="InterPro" id="IPR051671">
    <property type="entry name" value="CYSTM1_HM_Tolerance"/>
</dbReference>
<protein>
    <submittedName>
        <fullName evidence="1">Uncharacterized protein</fullName>
    </submittedName>
</protein>
<name>A0A199VGY6_ANACO</name>
<sequence length="66" mass="7701">MDVSGPRRSCLAEHRFPITARCACARRLGRRTNGSKKMYNPPSAQEMSYFEHVQKRHEEKGCLYAW</sequence>
<accession>A0A199VGY6</accession>
<dbReference type="PANTHER" id="PTHR35470">
    <property type="entry name" value="CADMIUM TOLERANT 3"/>
    <property type="match status" value="1"/>
</dbReference>
<comment type="caution">
    <text evidence="1">The sequence shown here is derived from an EMBL/GenBank/DDBJ whole genome shotgun (WGS) entry which is preliminary data.</text>
</comment>
<evidence type="ECO:0000313" key="1">
    <source>
        <dbReference type="EMBL" id="OAY76387.1"/>
    </source>
</evidence>
<proteinExistence type="predicted"/>
<dbReference type="AlphaFoldDB" id="A0A199VGY6"/>
<dbReference type="PANTHER" id="PTHR35470:SF6">
    <property type="entry name" value="PROTEIN CYSTEINE-RICH TRANSMEMBRANE MODULE 2"/>
    <property type="match status" value="1"/>
</dbReference>
<organism evidence="1 2">
    <name type="scientific">Ananas comosus</name>
    <name type="common">Pineapple</name>
    <name type="synonym">Ananas ananas</name>
    <dbReference type="NCBI Taxonomy" id="4615"/>
    <lineage>
        <taxon>Eukaryota</taxon>
        <taxon>Viridiplantae</taxon>
        <taxon>Streptophyta</taxon>
        <taxon>Embryophyta</taxon>
        <taxon>Tracheophyta</taxon>
        <taxon>Spermatophyta</taxon>
        <taxon>Magnoliopsida</taxon>
        <taxon>Liliopsida</taxon>
        <taxon>Poales</taxon>
        <taxon>Bromeliaceae</taxon>
        <taxon>Bromelioideae</taxon>
        <taxon>Ananas</taxon>
    </lineage>
</organism>
<reference evidence="1 2" key="1">
    <citation type="journal article" date="2016" name="DNA Res.">
        <title>The draft genome of MD-2 pineapple using hybrid error correction of long reads.</title>
        <authorList>
            <person name="Redwan R.M."/>
            <person name="Saidin A."/>
            <person name="Kumar S.V."/>
        </authorList>
    </citation>
    <scope>NUCLEOTIDE SEQUENCE [LARGE SCALE GENOMIC DNA]</scope>
    <source>
        <strain evidence="2">cv. MD2</strain>
        <tissue evidence="1">Leaf</tissue>
    </source>
</reference>
<dbReference type="Proteomes" id="UP000092600">
    <property type="component" value="Unassembled WGS sequence"/>
</dbReference>